<dbReference type="GO" id="GO:0008408">
    <property type="term" value="F:3'-5' exonuclease activity"/>
    <property type="evidence" value="ECO:0007669"/>
    <property type="project" value="TreeGrafter"/>
</dbReference>
<reference evidence="3 4" key="1">
    <citation type="journal article" date="2016" name="DNA Res.">
        <title>The draft genome of MD-2 pineapple using hybrid error correction of long reads.</title>
        <authorList>
            <person name="Redwan R.M."/>
            <person name="Saidin A."/>
            <person name="Kumar S.V."/>
        </authorList>
    </citation>
    <scope>NUCLEOTIDE SEQUENCE [LARGE SCALE GENOMIC DNA]</scope>
    <source>
        <strain evidence="4">cv. MD2</strain>
        <tissue evidence="3">Leaf</tissue>
    </source>
</reference>
<organism evidence="3 4">
    <name type="scientific">Ananas comosus</name>
    <name type="common">Pineapple</name>
    <name type="synonym">Ananas ananas</name>
    <dbReference type="NCBI Taxonomy" id="4615"/>
    <lineage>
        <taxon>Eukaryota</taxon>
        <taxon>Viridiplantae</taxon>
        <taxon>Streptophyta</taxon>
        <taxon>Embryophyta</taxon>
        <taxon>Tracheophyta</taxon>
        <taxon>Spermatophyta</taxon>
        <taxon>Magnoliopsida</taxon>
        <taxon>Liliopsida</taxon>
        <taxon>Poales</taxon>
        <taxon>Bromeliaceae</taxon>
        <taxon>Bromelioideae</taxon>
        <taxon>Ananas</taxon>
    </lineage>
</organism>
<protein>
    <recommendedName>
        <fullName evidence="5">3'-5' exonuclease domain-containing protein</fullName>
    </recommendedName>
</protein>
<evidence type="ECO:0000313" key="4">
    <source>
        <dbReference type="Proteomes" id="UP000092600"/>
    </source>
</evidence>
<dbReference type="PANTHER" id="PTHR13620:SF123">
    <property type="entry name" value="OS11G0222320 PROTEIN"/>
    <property type="match status" value="1"/>
</dbReference>
<evidence type="ECO:0000313" key="3">
    <source>
        <dbReference type="EMBL" id="OAY85570.1"/>
    </source>
</evidence>
<dbReference type="Gene3D" id="3.30.420.10">
    <property type="entry name" value="Ribonuclease H-like superfamily/Ribonuclease H"/>
    <property type="match status" value="1"/>
</dbReference>
<dbReference type="SUPFAM" id="SSF53098">
    <property type="entry name" value="Ribonuclease H-like"/>
    <property type="match status" value="1"/>
</dbReference>
<dbReference type="GO" id="GO:0005634">
    <property type="term" value="C:nucleus"/>
    <property type="evidence" value="ECO:0007669"/>
    <property type="project" value="TreeGrafter"/>
</dbReference>
<proteinExistence type="predicted"/>
<evidence type="ECO:0008006" key="5">
    <source>
        <dbReference type="Google" id="ProtNLM"/>
    </source>
</evidence>
<dbReference type="GO" id="GO:0005737">
    <property type="term" value="C:cytoplasm"/>
    <property type="evidence" value="ECO:0007669"/>
    <property type="project" value="TreeGrafter"/>
</dbReference>
<evidence type="ECO:0000256" key="1">
    <source>
        <dbReference type="ARBA" id="ARBA00022722"/>
    </source>
</evidence>
<gene>
    <name evidence="3" type="ORF">ACMD2_07606</name>
</gene>
<comment type="caution">
    <text evidence="3">The sequence shown here is derived from an EMBL/GenBank/DDBJ whole genome shotgun (WGS) entry which is preliminary data.</text>
</comment>
<dbReference type="InterPro" id="IPR036397">
    <property type="entry name" value="RNaseH_sf"/>
</dbReference>
<sequence length="234" mass="26654">MNQIVRACADAFLASEVGRRLLQAKKQKKREIDASKMPTTIRRRRDGSYTLTLNDGQTIHTVVTSSADDVEDWFYNIGTLPRRTIVGVDVKCRLPLDPDDRVIALLSLCIGRRCLVFQIFHAESIPYVLRTFFRYSGCRFVCMSARGVANDLWDECRLRVRNRVDLGELAAERMARPDLRWAPLRVLEQEVLGVEVNIRCAIGAWDQNPLSKVQIARACAAVFMASEIGRWLLQ</sequence>
<dbReference type="EMBL" id="LSRQ01000077">
    <property type="protein sequence ID" value="OAY85570.1"/>
    <property type="molecule type" value="Genomic_DNA"/>
</dbReference>
<dbReference type="PANTHER" id="PTHR13620">
    <property type="entry name" value="3-5 EXONUCLEASE"/>
    <property type="match status" value="1"/>
</dbReference>
<name>A0A199W9J5_ANACO</name>
<dbReference type="GO" id="GO:0003676">
    <property type="term" value="F:nucleic acid binding"/>
    <property type="evidence" value="ECO:0007669"/>
    <property type="project" value="InterPro"/>
</dbReference>
<keyword evidence="2" id="KW-0378">Hydrolase</keyword>
<dbReference type="Proteomes" id="UP000092600">
    <property type="component" value="Unassembled WGS sequence"/>
</dbReference>
<dbReference type="STRING" id="4615.A0A199W9J5"/>
<dbReference type="AlphaFoldDB" id="A0A199W9J5"/>
<dbReference type="InterPro" id="IPR051132">
    <property type="entry name" value="3-5_Exonuclease_domain"/>
</dbReference>
<dbReference type="InterPro" id="IPR012337">
    <property type="entry name" value="RNaseH-like_sf"/>
</dbReference>
<keyword evidence="1" id="KW-0540">Nuclease</keyword>
<evidence type="ECO:0000256" key="2">
    <source>
        <dbReference type="ARBA" id="ARBA00022801"/>
    </source>
</evidence>
<accession>A0A199W9J5</accession>